<evidence type="ECO:0000313" key="3">
    <source>
        <dbReference type="Proteomes" id="UP000078368"/>
    </source>
</evidence>
<dbReference type="Pfam" id="PF24254">
    <property type="entry name" value="DUF7455"/>
    <property type="match status" value="1"/>
</dbReference>
<dbReference type="STRING" id="1823756.A4H34_08810"/>
<dbReference type="AlphaFoldDB" id="A0A179B0I3"/>
<keyword evidence="3" id="KW-1185">Reference proteome</keyword>
<accession>A0A179B0I3</accession>
<feature type="domain" description="DUF7455" evidence="1">
    <location>
        <begin position="13"/>
        <end position="64"/>
    </location>
</feature>
<dbReference type="InterPro" id="IPR055878">
    <property type="entry name" value="DUF7455"/>
</dbReference>
<organism evidence="2 3">
    <name type="scientific">Peptidiphaga gingivicola</name>
    <dbReference type="NCBI Taxonomy" id="2741497"/>
    <lineage>
        <taxon>Bacteria</taxon>
        <taxon>Bacillati</taxon>
        <taxon>Actinomycetota</taxon>
        <taxon>Actinomycetes</taxon>
        <taxon>Actinomycetales</taxon>
        <taxon>Actinomycetaceae</taxon>
        <taxon>Peptidiphaga</taxon>
    </lineage>
</organism>
<proteinExistence type="predicted"/>
<evidence type="ECO:0000313" key="2">
    <source>
        <dbReference type="EMBL" id="OAP85202.1"/>
    </source>
</evidence>
<dbReference type="Proteomes" id="UP000078368">
    <property type="component" value="Unassembled WGS sequence"/>
</dbReference>
<sequence>MKHDSAVHDGAMTALDRCDACGAQAYVRVEMPYGVLMFCGHHANAHLEKLVASAVSVRDERERIG</sequence>
<comment type="caution">
    <text evidence="2">The sequence shown here is derived from an EMBL/GenBank/DDBJ whole genome shotgun (WGS) entry which is preliminary data.</text>
</comment>
<dbReference type="EMBL" id="LVZK01000003">
    <property type="protein sequence ID" value="OAP85202.1"/>
    <property type="molecule type" value="Genomic_DNA"/>
</dbReference>
<dbReference type="OrthoDB" id="3539048at2"/>
<reference evidence="2 3" key="1">
    <citation type="submission" date="2016-04" db="EMBL/GenBank/DDBJ databases">
        <title>Peptidophaga gingivicola gen. nov., sp. nov., isolated from human subgingival plaque.</title>
        <authorList>
            <person name="Beall C.J."/>
            <person name="Mokrzan E.M."/>
            <person name="Griffen A.L."/>
            <person name="Leys E.J."/>
        </authorList>
    </citation>
    <scope>NUCLEOTIDE SEQUENCE [LARGE SCALE GENOMIC DNA]</scope>
    <source>
        <strain evidence="2 3">BA112</strain>
    </source>
</reference>
<evidence type="ECO:0000259" key="1">
    <source>
        <dbReference type="Pfam" id="PF24254"/>
    </source>
</evidence>
<name>A0A179B0I3_9ACTO</name>
<protein>
    <recommendedName>
        <fullName evidence="1">DUF7455 domain-containing protein</fullName>
    </recommendedName>
</protein>
<gene>
    <name evidence="2" type="ORF">A4H34_08810</name>
</gene>